<organismHost>
    <name type="scientific">Gryllus campestris</name>
    <dbReference type="NCBI Taxonomy" id="58607"/>
</organismHost>
<reference evidence="1 2" key="15">
    <citation type="journal article" date="2001" name="Virology">
        <title>Analysis of the first complete DNA sequence of an invertebrate iridovirus: coding strategy of the genome of Chilo iridescent virus.</title>
        <authorList>
            <person name="Jakob N.J."/>
            <person name="Muller K."/>
            <person name="Bahr U."/>
            <person name="Darai G."/>
        </authorList>
    </citation>
    <scope>NUCLEOTIDE SEQUENCE [LARGE SCALE GENOMIC DNA]</scope>
</reference>
<organismHost>
    <name type="scientific">Spodoptera frugiperda</name>
    <name type="common">Fall armyworm</name>
    <dbReference type="NCBI Taxonomy" id="7108"/>
</organismHost>
<reference evidence="1 2" key="7">
    <citation type="journal article" date="1993" name="J. Gen. Virol.">
        <title>Identification of the gene encoding the major capsid protein of insect iridescent virus type 6 by polymerase chain reaction.</title>
        <authorList>
            <person name="Stohwasser R."/>
            <person name="Raab K."/>
            <person name="Schnitzler P."/>
            <person name="Janssen W."/>
            <person name="Darai G."/>
        </authorList>
    </citation>
    <scope>NUCLEOTIDE SEQUENCE [LARGE SCALE GENOMIC DNA]</scope>
</reference>
<reference evidence="1 2" key="2">
    <citation type="journal article" date="1986" name="Med. Microbiol. Immunol.">
        <title>Insect iridescent virus type 6 induced toxic degenerative hepatitis in mice.</title>
        <authorList>
            <person name="Lorbacher de Ruiz H."/>
            <person name="Gelderblom H."/>
            <person name="Hofmann W."/>
            <person name="Darai G."/>
        </authorList>
    </citation>
    <scope>NUCLEOTIDE SEQUENCE [LARGE SCALE GENOMIC DNA]</scope>
</reference>
<protein>
    <submittedName>
        <fullName evidence="1">164R</fullName>
    </submittedName>
</protein>
<reference evidence="1 2" key="6">
    <citation type="journal article" date="1992" name="Virus Genes">
        <title>Characterization of the third origin of DNA replication of the genome of insect iridescent virus type 6.</title>
        <authorList>
            <person name="Sonntag K.C."/>
            <person name="Darai G."/>
        </authorList>
    </citation>
    <scope>NUCLEOTIDE SEQUENCE [LARGE SCALE GENOMIC DNA]</scope>
</reference>
<reference evidence="1 2" key="14">
    <citation type="journal article" date="1999" name="Virus Genes">
        <title>Identification of a gene cluster within the genome of Chilo iridescent virus encoding enzymes involved in viral DNA replication and processing.</title>
        <authorList>
            <person name="Muller K."/>
            <person name="Tidona C.A."/>
            <person name="Darai G."/>
        </authorList>
    </citation>
    <scope>NUCLEOTIDE SEQUENCE [LARGE SCALE GENOMIC DNA]</scope>
</reference>
<reference evidence="1 2" key="8">
    <citation type="journal article" date="1994" name="Intervirology">
        <title>Identification of the primary structure and the coding capacity of the genome of insect iridescent virus type 6 between the genome coordinates 0.310 and 0.347 (7990 bp).</title>
        <authorList>
            <person name="Sonntag K.C."/>
            <person name="Schnitzler P."/>
            <person name="Janssen W."/>
            <person name="Darai G."/>
        </authorList>
    </citation>
    <scope>NUCLEOTIDE SEQUENCE [LARGE SCALE GENOMIC DNA]</scope>
</reference>
<accession>Q91FZ4</accession>
<reference evidence="1 2" key="9">
    <citation type="journal article" date="1994" name="J. Gen. Virol.">
        <title>Insect iridescent virus type 6 encodes a polypeptide related to the largest subunit of eukaryotic RNA polymerase II.</title>
        <authorList>
            <person name="Schnitzler P."/>
            <person name="Sonntag K.C."/>
            <person name="Muller M."/>
            <person name="Janssen W."/>
            <person name="Bugert J.J."/>
            <person name="Koonin E.V."/>
            <person name="Darai G."/>
        </authorList>
    </citation>
    <scope>NUCLEOTIDE SEQUENCE [LARGE SCALE GENOMIC DNA]</scope>
</reference>
<dbReference type="KEGG" id="vg:1733120"/>
<evidence type="ECO:0000313" key="1">
    <source>
        <dbReference type="EMBL" id="AAK82038.1"/>
    </source>
</evidence>
<keyword evidence="2" id="KW-1185">Reference proteome</keyword>
<dbReference type="RefSeq" id="NP_149627.1">
    <property type="nucleotide sequence ID" value="NC_003038.1"/>
</dbReference>
<reference evidence="1 2" key="1">
    <citation type="journal article" date="1984" name="J. Virol.">
        <title>DNA analysis of insect iridescent virus 6: evidence for circular permutation and terminal redundancy.</title>
        <authorList>
            <person name="Delius H."/>
            <person name="Darai G."/>
            <person name="Fluegel R.M."/>
        </authorList>
    </citation>
    <scope>NUCLEOTIDE SEQUENCE [LARGE SCALE GENOMIC DNA]</scope>
</reference>
<dbReference type="EMBL" id="AF303741">
    <property type="protein sequence ID" value="AAK82038.1"/>
    <property type="molecule type" value="Genomic_DNA"/>
</dbReference>
<reference evidence="1 2" key="5">
    <citation type="journal article" date="1992" name="Virus Genes">
        <title>Identification and mapping of origins of DNA replication within the DNA sequences of the genome of insect iridescent virus type 6.</title>
        <authorList>
            <person name="Handermann M."/>
            <person name="Schnitzler P."/>
            <person name="Rosen-Wolff A."/>
            <person name="Raab K."/>
            <person name="Sonntag K.C."/>
            <person name="Darai G."/>
        </authorList>
    </citation>
    <scope>NUCLEOTIDE SEQUENCE [LARGE SCALE GENOMIC DNA]</scope>
</reference>
<organismHost>
    <name type="scientific">Gryllus bimaculatus</name>
    <name type="common">Two-spotted cricket</name>
    <dbReference type="NCBI Taxonomy" id="6999"/>
</organismHost>
<dbReference type="Proteomes" id="UP000001359">
    <property type="component" value="Segment"/>
</dbReference>
<organismHost>
    <name type="scientific">Chilo suppressalis</name>
    <name type="common">Asiatic rice borer moth</name>
    <dbReference type="NCBI Taxonomy" id="168631"/>
</organismHost>
<reference evidence="1 2" key="10">
    <citation type="journal article" date="1994" name="Nucleic Acids Res.">
        <title>Identification of genes encoding zinc finger proteins, non-histone chromosomal HMG protein homologue, and a putative GTP phosphohydrolase in the genome of Chilo iridescent virus.</title>
        <authorList>
            <person name="Schnitzler P."/>
            <person name="Hug M."/>
            <person name="Handermann M."/>
            <person name="Janssen W."/>
            <person name="Koonin E.V."/>
            <person name="Delius H."/>
            <person name="Darai C."/>
        </authorList>
    </citation>
    <scope>NUCLEOTIDE SEQUENCE [LARGE SCALE GENOMIC DNA]</scope>
</reference>
<evidence type="ECO:0000313" key="2">
    <source>
        <dbReference type="Proteomes" id="UP000001359"/>
    </source>
</evidence>
<name>Q91FZ4_IIV6</name>
<sequence length="41" mass="4830">MGIFKFYSFSTKHNHENKYNRCSYSYLSFATTVAKCITINI</sequence>
<reference evidence="1 2" key="11">
    <citation type="journal article" date="1994" name="Virus Genes">
        <title>Chilo iridescent virus encodes a putative helicase belonging to a distinct family within the "DEAD/H" superfamily: implications for the evolution of large DNA viruses.</title>
        <authorList>
            <person name="Sonntag K.C."/>
            <person name="Schnitzler P."/>
            <person name="Koonin E.V."/>
            <person name="Darai G."/>
        </authorList>
    </citation>
    <scope>NUCLEOTIDE SEQUENCE [LARGE SCALE GENOMIC DNA]</scope>
</reference>
<reference evidence="1 2" key="3">
    <citation type="journal article" date="1987" name="Virology">
        <title>Molecular cloning and physical mapping of the genome of insect iridescent virus type 6: further evidence for circular permutation of the viral genome.</title>
        <authorList>
            <person name="Schnitzler P."/>
            <person name="Soltau J.B."/>
            <person name="Fischer M."/>
            <person name="Reisner H."/>
            <person name="Scholz J."/>
            <person name="Delius H."/>
            <person name="Darai G."/>
        </authorList>
    </citation>
    <scope>NUCLEOTIDE SEQUENCE [LARGE SCALE GENOMIC DNA]</scope>
</reference>
<reference evidence="1 2" key="12">
    <citation type="journal article" date="1997" name="Virus Genes">
        <title>The DNA sequence of Chilo iridescent virus between the genome coordinates 0.101 and 0.391; similarities in coding strategy between insect and vertebrate iridoviruses.</title>
        <authorList>
            <person name="Bahr U."/>
            <person name="Tidona C.A."/>
            <person name="Darai G."/>
        </authorList>
    </citation>
    <scope>NUCLEOTIDE SEQUENCE [LARGE SCALE GENOMIC DNA]</scope>
</reference>
<dbReference type="GeneID" id="1733120"/>
<organismHost>
    <name type="scientific">Acheta domesticus</name>
    <name type="common">House cricket</name>
    <dbReference type="NCBI Taxonomy" id="6997"/>
</organismHost>
<organism evidence="1 2">
    <name type="scientific">Invertebrate iridescent virus 6</name>
    <name type="common">IIV-6</name>
    <name type="synonym">Chilo iridescent virus</name>
    <dbReference type="NCBI Taxonomy" id="176652"/>
    <lineage>
        <taxon>Viruses</taxon>
        <taxon>Varidnaviria</taxon>
        <taxon>Bamfordvirae</taxon>
        <taxon>Nucleocytoviricota</taxon>
        <taxon>Megaviricetes</taxon>
        <taxon>Pimascovirales</taxon>
        <taxon>Pimascovirales incertae sedis</taxon>
        <taxon>Iridoviridae</taxon>
        <taxon>Betairidovirinae</taxon>
        <taxon>Iridovirus</taxon>
        <taxon>Iridovirus chilo1</taxon>
    </lineage>
</organism>
<reference evidence="1 2" key="4">
    <citation type="journal article" date="1988" name="Virology">
        <title>Identification and characterization of the repetitive DNA element in the genome of insect iridescent virus type 6.</title>
        <authorList>
            <person name="Fischer M."/>
            <person name="Schnitzler P."/>
            <person name="Delius H."/>
            <person name="Darai G."/>
        </authorList>
    </citation>
    <scope>NUCLEOTIDE SEQUENCE [LARGE SCALE GENOMIC DNA]</scope>
</reference>
<proteinExistence type="predicted"/>
<reference evidence="1 2" key="13">
    <citation type="journal article" date="1998" name="Virus Genes">
        <title>Identification of a thymidylate synthase gene within the genome of Chilo iridescent virus.</title>
        <authorList>
            <person name="Muller K."/>
            <person name="Tidona C.A."/>
            <person name="Bahr U."/>
            <person name="Darai G."/>
        </authorList>
    </citation>
    <scope>NUCLEOTIDE SEQUENCE [LARGE SCALE GENOMIC DNA]</scope>
</reference>